<comment type="caution">
    <text evidence="2">The sequence shown here is derived from an EMBL/GenBank/DDBJ whole genome shotgun (WGS) entry which is preliminary data.</text>
</comment>
<gene>
    <name evidence="2" type="ORF">PY06392</name>
</gene>
<dbReference type="PaxDb" id="73239-Q7RAV7"/>
<protein>
    <submittedName>
        <fullName evidence="2">Uncharacterized protein</fullName>
    </submittedName>
</protein>
<organism evidence="2 3">
    <name type="scientific">Plasmodium yoelii yoelii</name>
    <dbReference type="NCBI Taxonomy" id="73239"/>
    <lineage>
        <taxon>Eukaryota</taxon>
        <taxon>Sar</taxon>
        <taxon>Alveolata</taxon>
        <taxon>Apicomplexa</taxon>
        <taxon>Aconoidasida</taxon>
        <taxon>Haemosporida</taxon>
        <taxon>Plasmodiidae</taxon>
        <taxon>Plasmodium</taxon>
        <taxon>Plasmodium (Vinckeia)</taxon>
    </lineage>
</organism>
<evidence type="ECO:0000256" key="1">
    <source>
        <dbReference type="SAM" id="Coils"/>
    </source>
</evidence>
<dbReference type="Proteomes" id="UP000008553">
    <property type="component" value="Unassembled WGS sequence"/>
</dbReference>
<dbReference type="InParanoid" id="Q7RAV7"/>
<keyword evidence="1" id="KW-0175">Coiled coil</keyword>
<dbReference type="EMBL" id="AABL01002155">
    <property type="protein sequence ID" value="EAA18604.1"/>
    <property type="molecule type" value="Genomic_DNA"/>
</dbReference>
<keyword evidence="3" id="KW-1185">Reference proteome</keyword>
<reference evidence="2 3" key="1">
    <citation type="journal article" date="2002" name="Nature">
        <title>Genome sequence and comparative analysis of the model rodent malaria parasite Plasmodium yoelii yoelii.</title>
        <authorList>
            <person name="Carlton J.M."/>
            <person name="Angiuoli S.V."/>
            <person name="Suh B.B."/>
            <person name="Kooij T.W."/>
            <person name="Pertea M."/>
            <person name="Silva J.C."/>
            <person name="Ermolaeva M.D."/>
            <person name="Allen J.E."/>
            <person name="Selengut J.D."/>
            <person name="Koo H.L."/>
            <person name="Peterson J.D."/>
            <person name="Pop M."/>
            <person name="Kosack D.S."/>
            <person name="Shumway M.F."/>
            <person name="Bidwell S.L."/>
            <person name="Shallom S.J."/>
            <person name="van Aken S.E."/>
            <person name="Riedmuller S.B."/>
            <person name="Feldblyum T.V."/>
            <person name="Cho J.K."/>
            <person name="Quackenbush J."/>
            <person name="Sedegah M."/>
            <person name="Shoaibi A."/>
            <person name="Cummings L.M."/>
            <person name="Florens L."/>
            <person name="Yates J.R."/>
            <person name="Raine J.D."/>
            <person name="Sinden R.E."/>
            <person name="Harris M.A."/>
            <person name="Cunningham D.A."/>
            <person name="Preiser P.R."/>
            <person name="Bergman L.W."/>
            <person name="Vaidya A.B."/>
            <person name="van Lin L.H."/>
            <person name="Janse C.J."/>
            <person name="Waters A.P."/>
            <person name="Smith H.O."/>
            <person name="White O.R."/>
            <person name="Salzberg S.L."/>
            <person name="Venter J.C."/>
            <person name="Fraser C.M."/>
            <person name="Hoffman S.L."/>
            <person name="Gardner M.J."/>
            <person name="Carucci D.J."/>
        </authorList>
    </citation>
    <scope>NUCLEOTIDE SEQUENCE [LARGE SCALE GENOMIC DNA]</scope>
    <source>
        <strain evidence="2 3">17XNL</strain>
    </source>
</reference>
<accession>Q7RAV7</accession>
<dbReference type="AlphaFoldDB" id="Q7RAV7"/>
<evidence type="ECO:0000313" key="3">
    <source>
        <dbReference type="Proteomes" id="UP000008553"/>
    </source>
</evidence>
<proteinExistence type="predicted"/>
<name>Q7RAV7_PLAYO</name>
<sequence>MLILLLLPDLNYFRNSGKEPLRQTLKQFYKDPNIYENANFQLYQQNEMLKVQNFNFIEKNKDLINEELEKKLTSLNSSLIDVQKENIYLKELVDQYSKLIKNIENCSESWINLKVPC</sequence>
<feature type="coiled-coil region" evidence="1">
    <location>
        <begin position="65"/>
        <end position="109"/>
    </location>
</feature>
<evidence type="ECO:0000313" key="2">
    <source>
        <dbReference type="EMBL" id="EAA18604.1"/>
    </source>
</evidence>